<keyword evidence="1" id="KW-0645">Protease</keyword>
<evidence type="ECO:0000313" key="1">
    <source>
        <dbReference type="EMBL" id="TGL55336.1"/>
    </source>
</evidence>
<dbReference type="InterPro" id="IPR009003">
    <property type="entry name" value="Peptidase_S1_PA"/>
</dbReference>
<proteinExistence type="predicted"/>
<keyword evidence="1" id="KW-0378">Hydrolase</keyword>
<protein>
    <submittedName>
        <fullName evidence="1">Serine protease</fullName>
    </submittedName>
</protein>
<reference evidence="1" key="1">
    <citation type="journal article" date="2019" name="PLoS Negl. Trop. Dis.">
        <title>Revisiting the worldwide diversity of Leptospira species in the environment.</title>
        <authorList>
            <person name="Vincent A.T."/>
            <person name="Schiettekatte O."/>
            <person name="Bourhy P."/>
            <person name="Veyrier F.J."/>
            <person name="Picardeau M."/>
        </authorList>
    </citation>
    <scope>NUCLEOTIDE SEQUENCE [LARGE SCALE GENOMIC DNA]</scope>
    <source>
        <strain evidence="1">201702476</strain>
    </source>
</reference>
<dbReference type="GO" id="GO:0006508">
    <property type="term" value="P:proteolysis"/>
    <property type="evidence" value="ECO:0007669"/>
    <property type="project" value="UniProtKB-KW"/>
</dbReference>
<dbReference type="GO" id="GO:0008233">
    <property type="term" value="F:peptidase activity"/>
    <property type="evidence" value="ECO:0007669"/>
    <property type="project" value="UniProtKB-KW"/>
</dbReference>
<name>A0A4R9JVK3_9LEPT</name>
<keyword evidence="2" id="KW-1185">Reference proteome</keyword>
<dbReference type="AlphaFoldDB" id="A0A4R9JVK3"/>
<comment type="caution">
    <text evidence="1">The sequence shown here is derived from an EMBL/GenBank/DDBJ whole genome shotgun (WGS) entry which is preliminary data.</text>
</comment>
<dbReference type="RefSeq" id="WP_135625566.1">
    <property type="nucleotide sequence ID" value="NZ_RQGD01000058.1"/>
</dbReference>
<dbReference type="InterPro" id="IPR043504">
    <property type="entry name" value="Peptidase_S1_PA_chymotrypsin"/>
</dbReference>
<accession>A0A4R9JVK3</accession>
<gene>
    <name evidence="1" type="ORF">EHQ58_18540</name>
</gene>
<dbReference type="Proteomes" id="UP000297693">
    <property type="component" value="Unassembled WGS sequence"/>
</dbReference>
<dbReference type="OrthoDB" id="4696264at2"/>
<evidence type="ECO:0000313" key="2">
    <source>
        <dbReference type="Proteomes" id="UP000297693"/>
    </source>
</evidence>
<organism evidence="1 2">
    <name type="scientific">Leptospira ognonensis</name>
    <dbReference type="NCBI Taxonomy" id="2484945"/>
    <lineage>
        <taxon>Bacteria</taxon>
        <taxon>Pseudomonadati</taxon>
        <taxon>Spirochaetota</taxon>
        <taxon>Spirochaetia</taxon>
        <taxon>Leptospirales</taxon>
        <taxon>Leptospiraceae</taxon>
        <taxon>Leptospira</taxon>
    </lineage>
</organism>
<dbReference type="SUPFAM" id="SSF50494">
    <property type="entry name" value="Trypsin-like serine proteases"/>
    <property type="match status" value="1"/>
</dbReference>
<dbReference type="Pfam" id="PF13365">
    <property type="entry name" value="Trypsin_2"/>
    <property type="match status" value="1"/>
</dbReference>
<dbReference type="EMBL" id="RQGD01000058">
    <property type="protein sequence ID" value="TGL55336.1"/>
    <property type="molecule type" value="Genomic_DNA"/>
</dbReference>
<dbReference type="Gene3D" id="2.40.10.10">
    <property type="entry name" value="Trypsin-like serine proteases"/>
    <property type="match status" value="2"/>
</dbReference>
<sequence>MSKLTNTELLQHTTVRLECQLANGSLSVGTGFYFAFQKNETSWNKLAILTNKHVVKDSINLKIYITPLDIEKNPNYTSNFHTTIMIKESDWIAHPDNNIDLCMLPFHKFHNDLVRKVGEFFIFAYNKEYLADNNILESLNAIETITMIGYPNGIWDIANNLPVIRQGITASHPKLNYNGRSEILIDCACFPGSSGSPVLVYNHGGYATKVGDFNVSNRLILLGILYAGPIYKADGQIIITPISSIPNITIETNLNMNLGYIIKSEKILDFEKLL</sequence>